<dbReference type="Proteomes" id="UP000322079">
    <property type="component" value="Chromosome"/>
</dbReference>
<dbReference type="RefSeq" id="WP_149298114.1">
    <property type="nucleotide sequence ID" value="NZ_CP043473.1"/>
</dbReference>
<keyword evidence="6" id="KW-1185">Reference proteome</keyword>
<dbReference type="EMBL" id="CP043473">
    <property type="protein sequence ID" value="QEL56957.1"/>
    <property type="molecule type" value="Genomic_DNA"/>
</dbReference>
<dbReference type="SUPFAM" id="SSF56784">
    <property type="entry name" value="HAD-like"/>
    <property type="match status" value="1"/>
</dbReference>
<dbReference type="Pfam" id="PF00702">
    <property type="entry name" value="Hydrolase"/>
    <property type="match status" value="1"/>
</dbReference>
<organism evidence="5 6">
    <name type="scientific">Chromobacterium paludis</name>
    <dbReference type="NCBI Taxonomy" id="2605945"/>
    <lineage>
        <taxon>Bacteria</taxon>
        <taxon>Pseudomonadati</taxon>
        <taxon>Pseudomonadota</taxon>
        <taxon>Betaproteobacteria</taxon>
        <taxon>Neisseriales</taxon>
        <taxon>Chromobacteriaceae</taxon>
        <taxon>Chromobacterium</taxon>
    </lineage>
</organism>
<proteinExistence type="inferred from homology"/>
<keyword evidence="5" id="KW-0378">Hydrolase</keyword>
<evidence type="ECO:0000256" key="4">
    <source>
        <dbReference type="ARBA" id="ARBA00022842"/>
    </source>
</evidence>
<dbReference type="InterPro" id="IPR006439">
    <property type="entry name" value="HAD-SF_hydro_IA"/>
</dbReference>
<dbReference type="CDD" id="cd07526">
    <property type="entry name" value="HAD_BPGM_like"/>
    <property type="match status" value="1"/>
</dbReference>
<evidence type="ECO:0000256" key="1">
    <source>
        <dbReference type="ARBA" id="ARBA00001946"/>
    </source>
</evidence>
<comment type="cofactor">
    <cofactor evidence="1">
        <name>Mg(2+)</name>
        <dbReference type="ChEBI" id="CHEBI:18420"/>
    </cofactor>
</comment>
<dbReference type="AlphaFoldDB" id="A0A5C1DLG0"/>
<accession>A0A5C1DLG0</accession>
<dbReference type="InterPro" id="IPR023198">
    <property type="entry name" value="PGP-like_dom2"/>
</dbReference>
<evidence type="ECO:0000256" key="2">
    <source>
        <dbReference type="ARBA" id="ARBA00006171"/>
    </source>
</evidence>
<reference evidence="5 6" key="1">
    <citation type="submission" date="2019-08" db="EMBL/GenBank/DDBJ databases">
        <title>Chromobacterium paludis, a novel bacterium isolated from a Maryland marsh pond.</title>
        <authorList>
            <person name="Blackburn M.B."/>
            <person name="Gundersen-Rindal D.E."/>
        </authorList>
    </citation>
    <scope>NUCLEOTIDE SEQUENCE [LARGE SCALE GENOMIC DNA]</scope>
    <source>
        <strain evidence="6">IIBBL 257-1</strain>
    </source>
</reference>
<dbReference type="GO" id="GO:0016787">
    <property type="term" value="F:hydrolase activity"/>
    <property type="evidence" value="ECO:0007669"/>
    <property type="project" value="UniProtKB-KW"/>
</dbReference>
<gene>
    <name evidence="5" type="ORF">FYK34_15990</name>
</gene>
<dbReference type="NCBIfam" id="TIGR01509">
    <property type="entry name" value="HAD-SF-IA-v3"/>
    <property type="match status" value="1"/>
</dbReference>
<dbReference type="PRINTS" id="PR00413">
    <property type="entry name" value="HADHALOGNASE"/>
</dbReference>
<dbReference type="PANTHER" id="PTHR46193:SF10">
    <property type="entry name" value="6-PHOSPHOGLUCONATE PHOSPHATASE"/>
    <property type="match status" value="1"/>
</dbReference>
<dbReference type="SFLD" id="SFLDG01129">
    <property type="entry name" value="C1.5:_HAD__Beta-PGM__Phosphata"/>
    <property type="match status" value="1"/>
</dbReference>
<keyword evidence="4" id="KW-0460">Magnesium</keyword>
<dbReference type="KEGG" id="chrm:FYK34_15990"/>
<name>A0A5C1DLG0_9NEIS</name>
<sequence>MSVFDLVIFDCDGVLVDSERLTNRVFAAMLNELGLAVTLQDMFDQFVGLSMAQCLRQIEERLGMPPPAGFEAAYRRRSQAALEAGLTVVPGVPAMLAALPLPFCVASNGSHGKMRSTLGLTGLLPRFETRMFSAQDVALPKPAPDVFLHASRSLGVAPARCLVIEDTPTGVRAGAAAGMTVWGYAALTPRENLMSAGAAATFVDMAELPGRLART</sequence>
<dbReference type="Gene3D" id="3.40.50.1000">
    <property type="entry name" value="HAD superfamily/HAD-like"/>
    <property type="match status" value="1"/>
</dbReference>
<dbReference type="InterPro" id="IPR036412">
    <property type="entry name" value="HAD-like_sf"/>
</dbReference>
<evidence type="ECO:0000313" key="5">
    <source>
        <dbReference type="EMBL" id="QEL56957.1"/>
    </source>
</evidence>
<keyword evidence="3" id="KW-0479">Metal-binding</keyword>
<dbReference type="PANTHER" id="PTHR46193">
    <property type="entry name" value="6-PHOSPHOGLUCONATE PHOSPHATASE"/>
    <property type="match status" value="1"/>
</dbReference>
<comment type="similarity">
    <text evidence="2">Belongs to the HAD-like hydrolase superfamily. CbbY/CbbZ/Gph/YieH family.</text>
</comment>
<dbReference type="SFLD" id="SFLDS00003">
    <property type="entry name" value="Haloacid_Dehalogenase"/>
    <property type="match status" value="1"/>
</dbReference>
<evidence type="ECO:0000256" key="3">
    <source>
        <dbReference type="ARBA" id="ARBA00022723"/>
    </source>
</evidence>
<dbReference type="InterPro" id="IPR023214">
    <property type="entry name" value="HAD_sf"/>
</dbReference>
<dbReference type="Gene3D" id="1.10.150.240">
    <property type="entry name" value="Putative phosphatase, domain 2"/>
    <property type="match status" value="1"/>
</dbReference>
<evidence type="ECO:0000313" key="6">
    <source>
        <dbReference type="Proteomes" id="UP000322079"/>
    </source>
</evidence>
<dbReference type="SFLD" id="SFLDG01135">
    <property type="entry name" value="C1.5.6:_HAD__Beta-PGM__Phospha"/>
    <property type="match status" value="1"/>
</dbReference>
<dbReference type="InterPro" id="IPR051600">
    <property type="entry name" value="Beta-PGM-like"/>
</dbReference>
<protein>
    <submittedName>
        <fullName evidence="5">HAD family hydrolase</fullName>
    </submittedName>
</protein>
<dbReference type="GO" id="GO:0046872">
    <property type="term" value="F:metal ion binding"/>
    <property type="evidence" value="ECO:0007669"/>
    <property type="project" value="UniProtKB-KW"/>
</dbReference>